<dbReference type="RefSeq" id="WP_318346812.1">
    <property type="nucleotide sequence ID" value="NZ_AP018694.1"/>
</dbReference>
<gene>
    <name evidence="2" type="ORF">AQPE_2643</name>
</gene>
<reference evidence="2" key="1">
    <citation type="journal article" date="2020" name="Int. J. Syst. Evol. Microbiol.">
        <title>Aquipluma nitroreducens gen. nov. sp. nov., a novel facultatively anaerobic bacterium isolated from a freshwater lake.</title>
        <authorList>
            <person name="Watanabe M."/>
            <person name="Kojima H."/>
            <person name="Fukui M."/>
        </authorList>
    </citation>
    <scope>NUCLEOTIDE SEQUENCE</scope>
    <source>
        <strain evidence="2">MeG22</strain>
    </source>
</reference>
<sequence>MKRYHLLTIALVVFLISGIKMTALALPSSQKVDSIQIAFDKQQLVLPGESFKIGIISYYRNGKIKKTTGLLGGSVWWWKYKVDVVGGTNFSGKISVNEELIPSKGKYIDIKAYPRKQPDLVKELLLPLNYETKIAYRPTGNYDKSPGSQIPGEVISEFNNGIVRVCDDWRNNKESGNFLFSGKGGYWKNGKFTIDPDFMKIENHHANLIINSLRNTSIADTFSVQLDYKHAYDLHFSGSSGIPGFSGSSGSPGYQGGNGSDGQNGQNGEFGDDGPDIGVWVDLYRDSVLNTDLLYVYAQNLFTNKEYRYLINPDGGSLDVSSFGGSGGNGGNGGNGGSGGNGREGEKWIEKHIEKQTVKKPVTKRVIRKEIHKRKDADGKEYDVEVEVETTETEYVDEVVDVVVEVVHQGPGEDGGDGGWGGPGGMGGPGGYGGNITLHFTRDAMPYSHLITTRSEGGSGGINGSGGFGGSGGSGGAGNPSGRSGSSGQSGPSAFGWAPSGGSGQIRIQSTEEFFEYKSKDKK</sequence>
<dbReference type="KEGG" id="anf:AQPE_2643"/>
<name>A0A5K7SA73_9BACT</name>
<accession>A0A5K7SA73</accession>
<evidence type="ECO:0000256" key="1">
    <source>
        <dbReference type="SAM" id="MobiDB-lite"/>
    </source>
</evidence>
<evidence type="ECO:0000313" key="2">
    <source>
        <dbReference type="EMBL" id="BBE18481.1"/>
    </source>
</evidence>
<organism evidence="2 3">
    <name type="scientific">Aquipluma nitroreducens</name>
    <dbReference type="NCBI Taxonomy" id="2010828"/>
    <lineage>
        <taxon>Bacteria</taxon>
        <taxon>Pseudomonadati</taxon>
        <taxon>Bacteroidota</taxon>
        <taxon>Bacteroidia</taxon>
        <taxon>Marinilabiliales</taxon>
        <taxon>Prolixibacteraceae</taxon>
        <taxon>Aquipluma</taxon>
    </lineage>
</organism>
<feature type="region of interest" description="Disordered" evidence="1">
    <location>
        <begin position="451"/>
        <end position="523"/>
    </location>
</feature>
<feature type="region of interest" description="Disordered" evidence="1">
    <location>
        <begin position="322"/>
        <end position="344"/>
    </location>
</feature>
<feature type="compositionally biased region" description="Gly residues" evidence="1">
    <location>
        <begin position="324"/>
        <end position="342"/>
    </location>
</feature>
<feature type="compositionally biased region" description="Gly residues" evidence="1">
    <location>
        <begin position="457"/>
        <end position="479"/>
    </location>
</feature>
<feature type="compositionally biased region" description="Low complexity" evidence="1">
    <location>
        <begin position="480"/>
        <end position="496"/>
    </location>
</feature>
<feature type="compositionally biased region" description="Gly residues" evidence="1">
    <location>
        <begin position="253"/>
        <end position="262"/>
    </location>
</feature>
<protein>
    <submittedName>
        <fullName evidence="2">Collagen-like protein</fullName>
    </submittedName>
</protein>
<keyword evidence="2" id="KW-0176">Collagen</keyword>
<evidence type="ECO:0000313" key="3">
    <source>
        <dbReference type="Proteomes" id="UP001193389"/>
    </source>
</evidence>
<dbReference type="EMBL" id="AP018694">
    <property type="protein sequence ID" value="BBE18481.1"/>
    <property type="molecule type" value="Genomic_DNA"/>
</dbReference>
<proteinExistence type="predicted"/>
<dbReference type="AlphaFoldDB" id="A0A5K7SA73"/>
<keyword evidence="3" id="KW-1185">Reference proteome</keyword>
<dbReference type="Proteomes" id="UP001193389">
    <property type="component" value="Chromosome"/>
</dbReference>
<feature type="region of interest" description="Disordered" evidence="1">
    <location>
        <begin position="246"/>
        <end position="271"/>
    </location>
</feature>